<dbReference type="KEGG" id="spav:Spa2297_21025"/>
<dbReference type="SUPFAM" id="SSF55144">
    <property type="entry name" value="LigT-like"/>
    <property type="match status" value="1"/>
</dbReference>
<keyword evidence="4" id="KW-1185">Reference proteome</keyword>
<evidence type="ECO:0008006" key="5">
    <source>
        <dbReference type="Google" id="ProtNLM"/>
    </source>
</evidence>
<accession>A0A191V2U1</accession>
<dbReference type="Proteomes" id="UP000078468">
    <property type="component" value="Chromosome"/>
</dbReference>
<dbReference type="EMBL" id="CP015866">
    <property type="protein sequence ID" value="ANJ09230.1"/>
    <property type="molecule type" value="Genomic_DNA"/>
</dbReference>
<proteinExistence type="predicted"/>
<evidence type="ECO:0000313" key="4">
    <source>
        <dbReference type="Proteomes" id="UP001585018"/>
    </source>
</evidence>
<gene>
    <name evidence="1" type="ORF">Spa2297_21025</name>
    <name evidence="2" type="ORF">VSS30_03020</name>
</gene>
<evidence type="ECO:0000313" key="3">
    <source>
        <dbReference type="Proteomes" id="UP000078468"/>
    </source>
</evidence>
<name>A0A191V2U1_9ACTN</name>
<dbReference type="InterPro" id="IPR009097">
    <property type="entry name" value="Cyclic_Pdiesterase"/>
</dbReference>
<protein>
    <recommendedName>
        <fullName evidence="5">RNA 2',3'-cyclic phosphodiesterase</fullName>
    </recommendedName>
</protein>
<dbReference type="RefSeq" id="WP_064729560.1">
    <property type="nucleotide sequence ID" value="NZ_BMRX01000002.1"/>
</dbReference>
<sequence length="187" mass="20816">MANGRTVNAFLSLRLPPPLVEALVALQREQRERVDPQDPDRMHVTLGFLHDADAARLADAAALLSAGDWTAPRVRLTGEVRHGSWRLQKDPAYRHDARTVQRQEQVRLGIEHTPELAALYDGLVRRLGVAEGDFWPHLTLGLAKYDFPAAEAEAVDLPSMAEPAPVVELQQELSVTDFRVLVHKPLT</sequence>
<evidence type="ECO:0000313" key="1">
    <source>
        <dbReference type="EMBL" id="ANJ09230.1"/>
    </source>
</evidence>
<dbReference type="AlphaFoldDB" id="A0A191V2U1"/>
<dbReference type="Gene3D" id="3.90.1140.10">
    <property type="entry name" value="Cyclic phosphodiesterase"/>
    <property type="match status" value="1"/>
</dbReference>
<organism evidence="1 3">
    <name type="scientific">Streptomyces parvulus</name>
    <dbReference type="NCBI Taxonomy" id="146923"/>
    <lineage>
        <taxon>Bacteria</taxon>
        <taxon>Bacillati</taxon>
        <taxon>Actinomycetota</taxon>
        <taxon>Actinomycetes</taxon>
        <taxon>Kitasatosporales</taxon>
        <taxon>Streptomycetaceae</taxon>
        <taxon>Streptomyces</taxon>
    </lineage>
</organism>
<reference evidence="1 3" key="1">
    <citation type="submission" date="2016-05" db="EMBL/GenBank/DDBJ databases">
        <title>Non-Contiguous Finished Genome Sequence of Streptomyces parvulus 2297 Integrated Site-Specifically with Actinophage R4.</title>
        <authorList>
            <person name="Nishizawa T."/>
            <person name="Miura T."/>
            <person name="Harada C."/>
            <person name="Guo Y."/>
            <person name="Narisawa K."/>
            <person name="Ohta H."/>
            <person name="Takahashi H."/>
            <person name="Shirai M."/>
        </authorList>
    </citation>
    <scope>NUCLEOTIDE SEQUENCE [LARGE SCALE GENOMIC DNA]</scope>
    <source>
        <strain evidence="1 3">2297</strain>
    </source>
</reference>
<dbReference type="EMBL" id="JAYMRR010000001">
    <property type="protein sequence ID" value="MFB8747768.1"/>
    <property type="molecule type" value="Genomic_DNA"/>
</dbReference>
<dbReference type="GeneID" id="91307374"/>
<reference evidence="2 4" key="2">
    <citation type="submission" date="2024-01" db="EMBL/GenBank/DDBJ databases">
        <title>Genome mining of biosynthetic gene clusters to explore secondary metabolites of Streptomyces sp.</title>
        <authorList>
            <person name="Baig A."/>
            <person name="Ajitkumar Shintre N."/>
            <person name="Kumar H."/>
            <person name="Anbarasu A."/>
            <person name="Ramaiah S."/>
        </authorList>
    </citation>
    <scope>NUCLEOTIDE SEQUENCE [LARGE SCALE GENOMIC DNA]</scope>
    <source>
        <strain evidence="2 4">A03</strain>
    </source>
</reference>
<dbReference type="Proteomes" id="UP001585018">
    <property type="component" value="Unassembled WGS sequence"/>
</dbReference>
<evidence type="ECO:0000313" key="2">
    <source>
        <dbReference type="EMBL" id="MFB8747768.1"/>
    </source>
</evidence>